<dbReference type="InterPro" id="IPR029044">
    <property type="entry name" value="Nucleotide-diphossugar_trans"/>
</dbReference>
<dbReference type="Proteomes" id="UP001316184">
    <property type="component" value="Chromosome"/>
</dbReference>
<dbReference type="RefSeq" id="WP_232402768.1">
    <property type="nucleotide sequence ID" value="NZ_CP102173.1"/>
</dbReference>
<dbReference type="Gene3D" id="3.90.550.10">
    <property type="entry name" value="Spore Coat Polysaccharide Biosynthesis Protein SpsA, Chain A"/>
    <property type="match status" value="1"/>
</dbReference>
<evidence type="ECO:0000256" key="1">
    <source>
        <dbReference type="ARBA" id="ARBA00004776"/>
    </source>
</evidence>
<comment type="pathway">
    <text evidence="1">Cell wall biogenesis; cell wall polysaccharide biosynthesis.</text>
</comment>
<dbReference type="SUPFAM" id="SSF53448">
    <property type="entry name" value="Nucleotide-diphospho-sugar transferases"/>
    <property type="match status" value="1"/>
</dbReference>
<keyword evidence="3" id="KW-0328">Glycosyltransferase</keyword>
<reference evidence="6 7" key="1">
    <citation type="submission" date="2022-08" db="EMBL/GenBank/DDBJ databases">
        <title>novel species in genus Aeromicrobium.</title>
        <authorList>
            <person name="Ye L."/>
        </authorList>
    </citation>
    <scope>NUCLEOTIDE SEQUENCE [LARGE SCALE GENOMIC DNA]</scope>
    <source>
        <strain evidence="7">zg-Y1379</strain>
    </source>
</reference>
<name>A0ABY5M6Q3_9ACTN</name>
<feature type="domain" description="Glycosyltransferase 2-like" evidence="5">
    <location>
        <begin position="13"/>
        <end position="117"/>
    </location>
</feature>
<dbReference type="InterPro" id="IPR001173">
    <property type="entry name" value="Glyco_trans_2-like"/>
</dbReference>
<keyword evidence="7" id="KW-1185">Reference proteome</keyword>
<organism evidence="6 7">
    <name type="scientific">Aeromicrobium wangtongii</name>
    <dbReference type="NCBI Taxonomy" id="2969247"/>
    <lineage>
        <taxon>Bacteria</taxon>
        <taxon>Bacillati</taxon>
        <taxon>Actinomycetota</taxon>
        <taxon>Actinomycetes</taxon>
        <taxon>Propionibacteriales</taxon>
        <taxon>Nocardioidaceae</taxon>
        <taxon>Aeromicrobium</taxon>
    </lineage>
</organism>
<evidence type="ECO:0000313" key="6">
    <source>
        <dbReference type="EMBL" id="UUP13838.1"/>
    </source>
</evidence>
<evidence type="ECO:0000259" key="5">
    <source>
        <dbReference type="Pfam" id="PF00535"/>
    </source>
</evidence>
<protein>
    <submittedName>
        <fullName evidence="6">Glycosyltransferase family 2 protein</fullName>
    </submittedName>
</protein>
<dbReference type="PANTHER" id="PTHR43179">
    <property type="entry name" value="RHAMNOSYLTRANSFERASE WBBL"/>
    <property type="match status" value="1"/>
</dbReference>
<proteinExistence type="inferred from homology"/>
<comment type="similarity">
    <text evidence="2">Belongs to the glycosyltransferase 2 family.</text>
</comment>
<dbReference type="EMBL" id="CP102173">
    <property type="protein sequence ID" value="UUP13838.1"/>
    <property type="molecule type" value="Genomic_DNA"/>
</dbReference>
<evidence type="ECO:0000313" key="7">
    <source>
        <dbReference type="Proteomes" id="UP001316184"/>
    </source>
</evidence>
<evidence type="ECO:0000256" key="3">
    <source>
        <dbReference type="ARBA" id="ARBA00022676"/>
    </source>
</evidence>
<accession>A0ABY5M6Q3</accession>
<gene>
    <name evidence="6" type="ORF">NQV15_00570</name>
</gene>
<sequence>MNQNISIAATLAVRNRAETTLNCIRELADQLSRYPGSRIIVVDDASTDGTPGRIEAEYPDVQVIRADGDQYWGGAMKIAEAAALQTNFTHLLWVNDDASLASDAVSRLVETSVRHGVNRTIATGAMSWPHQHRLTSYSGARRKTRLGLMRLVTVDPSDEDTSVDATNGNLVLIPRQAIIELSGLDRRFTHRFGDYDFSMRAAHAGYLVMLAPGFLGETPRNGNNGTHLDRHASRRERLRRLRSKKGLPFGQKAAYLRRHGGLSWPVQLIVMHSYHVARALAIPVRDSQ</sequence>
<dbReference type="Pfam" id="PF00535">
    <property type="entry name" value="Glycos_transf_2"/>
    <property type="match status" value="1"/>
</dbReference>
<keyword evidence="4" id="KW-0808">Transferase</keyword>
<evidence type="ECO:0000256" key="4">
    <source>
        <dbReference type="ARBA" id="ARBA00022679"/>
    </source>
</evidence>
<dbReference type="PANTHER" id="PTHR43179:SF12">
    <property type="entry name" value="GALACTOFURANOSYLTRANSFERASE GLFT2"/>
    <property type="match status" value="1"/>
</dbReference>
<evidence type="ECO:0000256" key="2">
    <source>
        <dbReference type="ARBA" id="ARBA00006739"/>
    </source>
</evidence>